<protein>
    <submittedName>
        <fullName evidence="4">Glycosyl hydrolases family 38 C-terminal domain-containing protein</fullName>
    </submittedName>
</protein>
<dbReference type="Pfam" id="PF17677">
    <property type="entry name" value="Glyco_hydro38C2"/>
    <property type="match status" value="1"/>
</dbReference>
<dbReference type="Pfam" id="PF01074">
    <property type="entry name" value="Glyco_hydro_38N"/>
    <property type="match status" value="1"/>
</dbReference>
<dbReference type="InterPro" id="IPR041147">
    <property type="entry name" value="GH38_C"/>
</dbReference>
<organism evidence="4 5">
    <name type="scientific">Terriglobus roseus</name>
    <dbReference type="NCBI Taxonomy" id="392734"/>
    <lineage>
        <taxon>Bacteria</taxon>
        <taxon>Pseudomonadati</taxon>
        <taxon>Acidobacteriota</taxon>
        <taxon>Terriglobia</taxon>
        <taxon>Terriglobales</taxon>
        <taxon>Acidobacteriaceae</taxon>
        <taxon>Terriglobus</taxon>
    </lineage>
</organism>
<dbReference type="SUPFAM" id="SSF88713">
    <property type="entry name" value="Glycoside hydrolase/deacetylase"/>
    <property type="match status" value="1"/>
</dbReference>
<dbReference type="InterPro" id="IPR011330">
    <property type="entry name" value="Glyco_hydro/deAcase_b/a-brl"/>
</dbReference>
<proteinExistence type="predicted"/>
<dbReference type="PANTHER" id="PTHR46017">
    <property type="entry name" value="ALPHA-MANNOSIDASE 2C1"/>
    <property type="match status" value="1"/>
</dbReference>
<dbReference type="GO" id="GO:0030246">
    <property type="term" value="F:carbohydrate binding"/>
    <property type="evidence" value="ECO:0007669"/>
    <property type="project" value="InterPro"/>
</dbReference>
<dbReference type="CDD" id="cd10791">
    <property type="entry name" value="GH38N_AMII_like_1"/>
    <property type="match status" value="1"/>
</dbReference>
<evidence type="ECO:0000259" key="2">
    <source>
        <dbReference type="Pfam" id="PF07748"/>
    </source>
</evidence>
<dbReference type="Gene3D" id="2.70.98.30">
    <property type="entry name" value="Golgi alpha-mannosidase II, domain 4"/>
    <property type="match status" value="1"/>
</dbReference>
<dbReference type="AlphaFoldDB" id="A0A1G7GTU8"/>
<dbReference type="GO" id="GO:0009313">
    <property type="term" value="P:oligosaccharide catabolic process"/>
    <property type="evidence" value="ECO:0007669"/>
    <property type="project" value="TreeGrafter"/>
</dbReference>
<dbReference type="InterPro" id="IPR027291">
    <property type="entry name" value="Glyco_hydro_38_N_sf"/>
</dbReference>
<gene>
    <name evidence="4" type="ORF">SAMN05444167_0795</name>
</gene>
<dbReference type="Pfam" id="PF07748">
    <property type="entry name" value="Glyco_hydro_38C"/>
    <property type="match status" value="1"/>
</dbReference>
<dbReference type="GO" id="GO:0006013">
    <property type="term" value="P:mannose metabolic process"/>
    <property type="evidence" value="ECO:0007669"/>
    <property type="project" value="InterPro"/>
</dbReference>
<dbReference type="PANTHER" id="PTHR46017:SF1">
    <property type="entry name" value="ALPHA-MANNOSIDASE 2C1"/>
    <property type="match status" value="1"/>
</dbReference>
<dbReference type="EMBL" id="LT629690">
    <property type="protein sequence ID" value="SDE91369.1"/>
    <property type="molecule type" value="Genomic_DNA"/>
</dbReference>
<dbReference type="Gene3D" id="3.20.110.10">
    <property type="entry name" value="Glycoside hydrolase 38, N terminal domain"/>
    <property type="match status" value="1"/>
</dbReference>
<sequence>MQRRDVLKGFTAAMGSALITQQGWARGLEQSAPPIAVPIRGYVRKNSKLMQPVRITLPSARAGAEVVVKIDGEEHDRRKLASADQAFEIFVEPVSKPQRTRVSLTIDGVEHAAEIERKPVRQMKVYVLPHSHHDLGYTDLQAAVEEKQINNIVQGIELARKTSEYPEGSRFVWNLEVLWGADLFMKRRSASDRTALIDAIKKGWIALNGSYANELTGLCRPEELVELFRFGTQLGKACGVPVRSAMMSDVPGFSWGTVTAMAQAGIRYFSAAPNYFDRIGTFMVEWQDKPFWWVSPSGKERILFWVPWTGYAMSHVMKLGDEWVDKYQDRMDEVGFPYDISCIRWSGHGDNAVPDPELSPWIKRWNETYEWPKFHISSTETAFSAFEKAYGDKLPEHRGDLTPYWEDGAASSALETAMSRNAAERITQAAALAAAFHPESYAPDKYNEAWRNVLLYSEHTWGAYCSVSDSENPFTLKQWAVKRAFAVDAAKDADTLLADALGSGSTTTSAAEVDVYNATSWSRSEVVLLTKEQSHAGDHVENAHGQAVPSQRLASGELALWVESIAPYTKRRFRLSSKKPARPAHAVSVRGDVLENEKLRVKLHPDTGDIVELMQHGDAANLVDTKNGAANQFLFMAGNDTERLGHSGKATITVEDPGPLVATVLIRTTAPSCNGLTRRVRLVAGMDFVALENTVDKQRAALNPNPGKGGQGGEFAQRGSKESIQFGFPMQVPDGKMTLDVPLAVMQPEVDQLSGSCKNWLPVGRWVDLSSQVRGVTWATLDAPLLEVGGITATMLGSQKNPAVWRKHIEATQTFYSWVMNNHWGTNYRAYQQGPVTFRYALRPHRGNSSSETERFATGLTQPLIAAPASGSASASEPMLHVSPQEVLVQSLKPSDDGKAWIVRLFCSSGEKQQATLTWADRAHAGKTWISNLSEETVQAVDASIPIYGWQLVTIRVERNV</sequence>
<dbReference type="GO" id="GO:0004559">
    <property type="term" value="F:alpha-mannosidase activity"/>
    <property type="evidence" value="ECO:0007669"/>
    <property type="project" value="InterPro"/>
</dbReference>
<dbReference type="Proteomes" id="UP000182427">
    <property type="component" value="Chromosome I"/>
</dbReference>
<feature type="domain" description="Glycosyl hydrolases family 38 C-terminal" evidence="3">
    <location>
        <begin position="887"/>
        <end position="955"/>
    </location>
</feature>
<name>A0A1G7GTU8_9BACT</name>
<reference evidence="4 5" key="1">
    <citation type="submission" date="2016-10" db="EMBL/GenBank/DDBJ databases">
        <authorList>
            <person name="de Groot N.N."/>
        </authorList>
    </citation>
    <scope>NUCLEOTIDE SEQUENCE [LARGE SCALE GENOMIC DNA]</scope>
    <source>
        <strain evidence="4 5">GAS232</strain>
    </source>
</reference>
<feature type="domain" description="Glycosyl hydrolase family 38 C-terminal" evidence="2">
    <location>
        <begin position="594"/>
        <end position="777"/>
    </location>
</feature>
<dbReference type="RefSeq" id="WP_083344008.1">
    <property type="nucleotide sequence ID" value="NZ_LT629690.1"/>
</dbReference>
<accession>A0A1G7GTU8</accession>
<dbReference type="SUPFAM" id="SSF74650">
    <property type="entry name" value="Galactose mutarotase-like"/>
    <property type="match status" value="1"/>
</dbReference>
<evidence type="ECO:0000313" key="4">
    <source>
        <dbReference type="EMBL" id="SDE91369.1"/>
    </source>
</evidence>
<keyword evidence="5" id="KW-1185">Reference proteome</keyword>
<evidence type="ECO:0000313" key="5">
    <source>
        <dbReference type="Proteomes" id="UP000182427"/>
    </source>
</evidence>
<dbReference type="InterPro" id="IPR011682">
    <property type="entry name" value="Glyco_hydro_38_C"/>
</dbReference>
<feature type="domain" description="Glycoside hydrolase family 38 N-terminal" evidence="1">
    <location>
        <begin position="124"/>
        <end position="398"/>
    </location>
</feature>
<dbReference type="InterPro" id="IPR000602">
    <property type="entry name" value="Glyco_hydro_38_N"/>
</dbReference>
<keyword evidence="4" id="KW-0378">Hydrolase</keyword>
<evidence type="ECO:0000259" key="3">
    <source>
        <dbReference type="Pfam" id="PF17677"/>
    </source>
</evidence>
<evidence type="ECO:0000259" key="1">
    <source>
        <dbReference type="Pfam" id="PF01074"/>
    </source>
</evidence>
<dbReference type="InterPro" id="IPR011013">
    <property type="entry name" value="Gal_mutarotase_sf_dom"/>
</dbReference>
<dbReference type="OrthoDB" id="237949at2"/>